<evidence type="ECO:0000259" key="4">
    <source>
        <dbReference type="Pfam" id="PF23283"/>
    </source>
</evidence>
<dbReference type="PANTHER" id="PTHR36191:SF4">
    <property type="entry name" value="VWFD DOMAIN-CONTAINING PROTEIN"/>
    <property type="match status" value="1"/>
</dbReference>
<keyword evidence="1 3" id="KW-0732">Signal</keyword>
<evidence type="ECO:0000313" key="6">
    <source>
        <dbReference type="Proteomes" id="UP000752171"/>
    </source>
</evidence>
<feature type="chain" id="PRO_5035777027" evidence="3">
    <location>
        <begin position="25"/>
        <end position="227"/>
    </location>
</feature>
<dbReference type="EMBL" id="JAICCE010000005">
    <property type="protein sequence ID" value="KAG9277952.1"/>
    <property type="molecule type" value="Genomic_DNA"/>
</dbReference>
<protein>
    <submittedName>
        <fullName evidence="5">Pancreatic secretory granule membrane major glycoprotein GP2-like</fullName>
    </submittedName>
</protein>
<dbReference type="InterPro" id="IPR057774">
    <property type="entry name" value="D8C_UMOD/GP2/OIT3-like"/>
</dbReference>
<reference evidence="5 6" key="1">
    <citation type="submission" date="2021-07" db="EMBL/GenBank/DDBJ databases">
        <authorList>
            <person name="Imarazene B."/>
            <person name="Zahm M."/>
            <person name="Klopp C."/>
            <person name="Cabau C."/>
            <person name="Beille S."/>
            <person name="Jouanno E."/>
            <person name="Castinel A."/>
            <person name="Lluch J."/>
            <person name="Gil L."/>
            <person name="Kuchtly C."/>
            <person name="Lopez Roques C."/>
            <person name="Donnadieu C."/>
            <person name="Parrinello H."/>
            <person name="Journot L."/>
            <person name="Du K."/>
            <person name="Schartl M."/>
            <person name="Retaux S."/>
            <person name="Guiguen Y."/>
        </authorList>
    </citation>
    <scope>NUCLEOTIDE SEQUENCE [LARGE SCALE GENOMIC DNA]</scope>
    <source>
        <strain evidence="5">Pach_M1</strain>
        <tissue evidence="5">Testis</tissue>
    </source>
</reference>
<accession>A0A8T2M7Q2</accession>
<evidence type="ECO:0000256" key="1">
    <source>
        <dbReference type="ARBA" id="ARBA00022729"/>
    </source>
</evidence>
<dbReference type="PANTHER" id="PTHR36191">
    <property type="entry name" value="ENDO/EXONUCLEASE/PHOSPHATASE DOMAIN-CONTAINING PROTEIN-RELATED"/>
    <property type="match status" value="1"/>
</dbReference>
<sequence>MTSLLSPALLITIISMISLSFVISDPCYNYTVLDDPWRSTNVSSSLTRMCDQSVKWSGWYRLMLLGQDVRMPESCVGINLCGTDAPLWLSGIHPELLDGIVTREVCGNWNSDCCHFKSNPIRVKACPGVYYVYEFVSPSSCYLTYCADISTAKPAVNFPAPIKHLAGLRMRLSSANDVTQLPNRDIFVSQFKDGLVGKGLPRNITVQLKDISTEKKILPPKHSSGTC</sequence>
<gene>
    <name evidence="5" type="primary">GP2</name>
    <name evidence="5" type="ORF">AMEX_G8003</name>
</gene>
<feature type="domain" description="UMOD/GP2/OIT3-like D8C" evidence="4">
    <location>
        <begin position="60"/>
        <end position="147"/>
    </location>
</feature>
<dbReference type="AlphaFoldDB" id="A0A8T2M7Q2"/>
<proteinExistence type="predicted"/>
<evidence type="ECO:0000256" key="2">
    <source>
        <dbReference type="ARBA" id="ARBA00023157"/>
    </source>
</evidence>
<dbReference type="Pfam" id="PF23283">
    <property type="entry name" value="D8C_UMOD"/>
    <property type="match status" value="1"/>
</dbReference>
<name>A0A8T2M7Q2_ASTMX</name>
<keyword evidence="2" id="KW-1015">Disulfide bond</keyword>
<comment type="caution">
    <text evidence="5">The sequence shown here is derived from an EMBL/GenBank/DDBJ whole genome shotgun (WGS) entry which is preliminary data.</text>
</comment>
<evidence type="ECO:0000313" key="5">
    <source>
        <dbReference type="EMBL" id="KAG9277952.1"/>
    </source>
</evidence>
<evidence type="ECO:0000256" key="3">
    <source>
        <dbReference type="SAM" id="SignalP"/>
    </source>
</evidence>
<organism evidence="5 6">
    <name type="scientific">Astyanax mexicanus</name>
    <name type="common">Blind cave fish</name>
    <name type="synonym">Astyanax fasciatus mexicanus</name>
    <dbReference type="NCBI Taxonomy" id="7994"/>
    <lineage>
        <taxon>Eukaryota</taxon>
        <taxon>Metazoa</taxon>
        <taxon>Chordata</taxon>
        <taxon>Craniata</taxon>
        <taxon>Vertebrata</taxon>
        <taxon>Euteleostomi</taxon>
        <taxon>Actinopterygii</taxon>
        <taxon>Neopterygii</taxon>
        <taxon>Teleostei</taxon>
        <taxon>Ostariophysi</taxon>
        <taxon>Characiformes</taxon>
        <taxon>Characoidei</taxon>
        <taxon>Acestrorhamphidae</taxon>
        <taxon>Acestrorhamphinae</taxon>
        <taxon>Astyanax</taxon>
    </lineage>
</organism>
<feature type="signal peptide" evidence="3">
    <location>
        <begin position="1"/>
        <end position="24"/>
    </location>
</feature>
<dbReference type="Proteomes" id="UP000752171">
    <property type="component" value="Unassembled WGS sequence"/>
</dbReference>